<dbReference type="Proteomes" id="UP001597120">
    <property type="component" value="Unassembled WGS sequence"/>
</dbReference>
<dbReference type="Pfam" id="PF00072">
    <property type="entry name" value="Response_reg"/>
    <property type="match status" value="1"/>
</dbReference>
<keyword evidence="5" id="KW-0805">Transcription regulation</keyword>
<dbReference type="PRINTS" id="PR00032">
    <property type="entry name" value="HTHARAC"/>
</dbReference>
<dbReference type="RefSeq" id="WP_379287226.1">
    <property type="nucleotide sequence ID" value="NZ_JBHTIU010000027.1"/>
</dbReference>
<dbReference type="InterPro" id="IPR051552">
    <property type="entry name" value="HptR"/>
</dbReference>
<evidence type="ECO:0000256" key="6">
    <source>
        <dbReference type="ARBA" id="ARBA00023125"/>
    </source>
</evidence>
<dbReference type="InterPro" id="IPR009057">
    <property type="entry name" value="Homeodomain-like_sf"/>
</dbReference>
<dbReference type="Pfam" id="PF12833">
    <property type="entry name" value="HTH_18"/>
    <property type="match status" value="1"/>
</dbReference>
<proteinExistence type="predicted"/>
<dbReference type="SMART" id="SM00342">
    <property type="entry name" value="HTH_ARAC"/>
    <property type="match status" value="1"/>
</dbReference>
<feature type="domain" description="HTH araC/xylS-type" evidence="9">
    <location>
        <begin position="436"/>
        <end position="534"/>
    </location>
</feature>
<dbReference type="SUPFAM" id="SSF46689">
    <property type="entry name" value="Homeodomain-like"/>
    <property type="match status" value="2"/>
</dbReference>
<evidence type="ECO:0000259" key="9">
    <source>
        <dbReference type="PROSITE" id="PS01124"/>
    </source>
</evidence>
<dbReference type="CDD" id="cd17536">
    <property type="entry name" value="REC_YesN-like"/>
    <property type="match status" value="1"/>
</dbReference>
<dbReference type="PROSITE" id="PS00041">
    <property type="entry name" value="HTH_ARAC_FAMILY_1"/>
    <property type="match status" value="1"/>
</dbReference>
<evidence type="ECO:0000256" key="8">
    <source>
        <dbReference type="PROSITE-ProRule" id="PRU00169"/>
    </source>
</evidence>
<feature type="domain" description="Response regulatory" evidence="10">
    <location>
        <begin position="2"/>
        <end position="119"/>
    </location>
</feature>
<dbReference type="SUPFAM" id="SSF52172">
    <property type="entry name" value="CheY-like"/>
    <property type="match status" value="1"/>
</dbReference>
<evidence type="ECO:0000256" key="4">
    <source>
        <dbReference type="ARBA" id="ARBA00023012"/>
    </source>
</evidence>
<keyword evidence="4" id="KW-0902">Two-component regulatory system</keyword>
<organism evidence="11 12">
    <name type="scientific">Paenibacillus residui</name>
    <dbReference type="NCBI Taxonomy" id="629724"/>
    <lineage>
        <taxon>Bacteria</taxon>
        <taxon>Bacillati</taxon>
        <taxon>Bacillota</taxon>
        <taxon>Bacilli</taxon>
        <taxon>Bacillales</taxon>
        <taxon>Paenibacillaceae</taxon>
        <taxon>Paenibacillus</taxon>
    </lineage>
</organism>
<protein>
    <submittedName>
        <fullName evidence="11">Response regulator</fullName>
    </submittedName>
</protein>
<dbReference type="InterPro" id="IPR020449">
    <property type="entry name" value="Tscrpt_reg_AraC-type_HTH"/>
</dbReference>
<keyword evidence="12" id="KW-1185">Reference proteome</keyword>
<keyword evidence="6" id="KW-0238">DNA-binding</keyword>
<name>A0ABW3DAH3_9BACL</name>
<keyword evidence="3 8" id="KW-0597">Phosphoprotein</keyword>
<dbReference type="InterPro" id="IPR018062">
    <property type="entry name" value="HTH_AraC-typ_CS"/>
</dbReference>
<dbReference type="InterPro" id="IPR018060">
    <property type="entry name" value="HTH_AraC"/>
</dbReference>
<dbReference type="PROSITE" id="PS01124">
    <property type="entry name" value="HTH_ARAC_FAMILY_2"/>
    <property type="match status" value="1"/>
</dbReference>
<gene>
    <name evidence="11" type="ORF">ACFQ03_07625</name>
</gene>
<sequence length="543" mass="63011">MKVLLVDDKESVVQGIRKHVPWERLEVSEVETAMDGREAWAKQQSFQADLIITDIRMPNMDGIELMERLKNADKPIRYIVLSGYEEFDYAKQALALGASDYVLKPVNIEELTGIIGKVLQDLRRQQAQAEQRIIFQQKIKRSLPALRQQYLNEMIHFQHDRPVRFKDKWEFAEIPLEPHSIGFLCFSIDDFAEITHTSIEEVELSRFIVENIVEDCVKEWGQGIAFFPEWDRLVLLVNYDSILLEKQVKEQLVGLAEKCRQAVEQNSKLTVTVGVSSLCRELNQLPEAFRQAMEAIDHVYFFDRNLVIHYEDLMHYRTNHTDYPSSREKEIIAIVRRGQTDQVEHAVQQFIRELKPEEGTPQQFRFACFQLVTALSRNLAELGLQEEEPAAALKLKYEACESANLNELRERIVEWVAQSSQLVNQSIQSGSKHLVDQAKEFIQRNILQPLSLSSVADYVKVSPTYLSGLFKKETSSTFTEYVTDTKIEKAKDWLKNTAMPIYEISERLGYYDRKYFREIFKKKAGMTPSEYRESETGQSWGEG</sequence>
<evidence type="ECO:0000313" key="11">
    <source>
        <dbReference type="EMBL" id="MFD0869015.1"/>
    </source>
</evidence>
<reference evidence="12" key="1">
    <citation type="journal article" date="2019" name="Int. J. Syst. Evol. Microbiol.">
        <title>The Global Catalogue of Microorganisms (GCM) 10K type strain sequencing project: providing services to taxonomists for standard genome sequencing and annotation.</title>
        <authorList>
            <consortium name="The Broad Institute Genomics Platform"/>
            <consortium name="The Broad Institute Genome Sequencing Center for Infectious Disease"/>
            <person name="Wu L."/>
            <person name="Ma J."/>
        </authorList>
    </citation>
    <scope>NUCLEOTIDE SEQUENCE [LARGE SCALE GENOMIC DNA]</scope>
    <source>
        <strain evidence="12">CCUG 57263</strain>
    </source>
</reference>
<evidence type="ECO:0000256" key="3">
    <source>
        <dbReference type="ARBA" id="ARBA00022553"/>
    </source>
</evidence>
<dbReference type="PANTHER" id="PTHR42713">
    <property type="entry name" value="HISTIDINE KINASE-RELATED"/>
    <property type="match status" value="1"/>
</dbReference>
<evidence type="ECO:0000256" key="1">
    <source>
        <dbReference type="ARBA" id="ARBA00004496"/>
    </source>
</evidence>
<dbReference type="PANTHER" id="PTHR42713:SF3">
    <property type="entry name" value="TRANSCRIPTIONAL REGULATORY PROTEIN HPTR"/>
    <property type="match status" value="1"/>
</dbReference>
<evidence type="ECO:0000256" key="5">
    <source>
        <dbReference type="ARBA" id="ARBA00023015"/>
    </source>
</evidence>
<dbReference type="InterPro" id="IPR001789">
    <property type="entry name" value="Sig_transdc_resp-reg_receiver"/>
</dbReference>
<dbReference type="Pfam" id="PF17853">
    <property type="entry name" value="GGDEF_2"/>
    <property type="match status" value="1"/>
</dbReference>
<dbReference type="InterPro" id="IPR041522">
    <property type="entry name" value="CdaR_GGDEF"/>
</dbReference>
<keyword evidence="2" id="KW-0963">Cytoplasm</keyword>
<evidence type="ECO:0000256" key="7">
    <source>
        <dbReference type="ARBA" id="ARBA00023163"/>
    </source>
</evidence>
<comment type="subcellular location">
    <subcellularLocation>
        <location evidence="1">Cytoplasm</location>
    </subcellularLocation>
</comment>
<dbReference type="EMBL" id="JBHTIU010000027">
    <property type="protein sequence ID" value="MFD0869015.1"/>
    <property type="molecule type" value="Genomic_DNA"/>
</dbReference>
<dbReference type="Gene3D" id="1.10.10.60">
    <property type="entry name" value="Homeodomain-like"/>
    <property type="match status" value="2"/>
</dbReference>
<dbReference type="Gene3D" id="3.40.50.2300">
    <property type="match status" value="1"/>
</dbReference>
<dbReference type="InterPro" id="IPR011006">
    <property type="entry name" value="CheY-like_superfamily"/>
</dbReference>
<dbReference type="SMART" id="SM00448">
    <property type="entry name" value="REC"/>
    <property type="match status" value="1"/>
</dbReference>
<dbReference type="PROSITE" id="PS50110">
    <property type="entry name" value="RESPONSE_REGULATORY"/>
    <property type="match status" value="1"/>
</dbReference>
<evidence type="ECO:0000313" key="12">
    <source>
        <dbReference type="Proteomes" id="UP001597120"/>
    </source>
</evidence>
<comment type="caution">
    <text evidence="11">The sequence shown here is derived from an EMBL/GenBank/DDBJ whole genome shotgun (WGS) entry which is preliminary data.</text>
</comment>
<accession>A0ABW3DAH3</accession>
<feature type="modified residue" description="4-aspartylphosphate" evidence="8">
    <location>
        <position position="54"/>
    </location>
</feature>
<evidence type="ECO:0000256" key="2">
    <source>
        <dbReference type="ARBA" id="ARBA00022490"/>
    </source>
</evidence>
<keyword evidence="7" id="KW-0804">Transcription</keyword>
<evidence type="ECO:0000259" key="10">
    <source>
        <dbReference type="PROSITE" id="PS50110"/>
    </source>
</evidence>